<proteinExistence type="predicted"/>
<dbReference type="SUPFAM" id="SSF54001">
    <property type="entry name" value="Cysteine proteinases"/>
    <property type="match status" value="1"/>
</dbReference>
<comment type="caution">
    <text evidence="1">The sequence shown here is derived from an EMBL/GenBank/DDBJ whole genome shotgun (WGS) entry which is preliminary data.</text>
</comment>
<name>A0A9P0PUB5_ACAOB</name>
<evidence type="ECO:0000313" key="1">
    <source>
        <dbReference type="EMBL" id="CAH1999199.1"/>
    </source>
</evidence>
<keyword evidence="2" id="KW-1185">Reference proteome</keyword>
<dbReference type="OrthoDB" id="6748622at2759"/>
<dbReference type="InterPro" id="IPR038765">
    <property type="entry name" value="Papain-like_cys_pep_sf"/>
</dbReference>
<reference evidence="1" key="1">
    <citation type="submission" date="2022-03" db="EMBL/GenBank/DDBJ databases">
        <authorList>
            <person name="Sayadi A."/>
        </authorList>
    </citation>
    <scope>NUCLEOTIDE SEQUENCE</scope>
</reference>
<accession>A0A9P0PUB5</accession>
<dbReference type="AlphaFoldDB" id="A0A9P0PUB5"/>
<organism evidence="1 2">
    <name type="scientific">Acanthoscelides obtectus</name>
    <name type="common">Bean weevil</name>
    <name type="synonym">Bruchus obtectus</name>
    <dbReference type="NCBI Taxonomy" id="200917"/>
    <lineage>
        <taxon>Eukaryota</taxon>
        <taxon>Metazoa</taxon>
        <taxon>Ecdysozoa</taxon>
        <taxon>Arthropoda</taxon>
        <taxon>Hexapoda</taxon>
        <taxon>Insecta</taxon>
        <taxon>Pterygota</taxon>
        <taxon>Neoptera</taxon>
        <taxon>Endopterygota</taxon>
        <taxon>Coleoptera</taxon>
        <taxon>Polyphaga</taxon>
        <taxon>Cucujiformia</taxon>
        <taxon>Chrysomeloidea</taxon>
        <taxon>Chrysomelidae</taxon>
        <taxon>Bruchinae</taxon>
        <taxon>Bruchini</taxon>
        <taxon>Acanthoscelides</taxon>
    </lineage>
</organism>
<dbReference type="EMBL" id="CAKOFQ010007359">
    <property type="protein sequence ID" value="CAH1999199.1"/>
    <property type="molecule type" value="Genomic_DNA"/>
</dbReference>
<sequence length="94" mass="11128">MSEQGPLKNESVIINLDNKSGDGSHWVSDIKRGMVVWYYDSFGNLRLPKELIKYLTNKSKKIKLLYNYNRQQQFNTFWCGDLCLRFLSEETSER</sequence>
<evidence type="ECO:0000313" key="2">
    <source>
        <dbReference type="Proteomes" id="UP001152888"/>
    </source>
</evidence>
<protein>
    <submittedName>
        <fullName evidence="1">Uncharacterized protein</fullName>
    </submittedName>
</protein>
<gene>
    <name evidence="1" type="ORF">ACAOBT_LOCUS24849</name>
</gene>
<dbReference type="Proteomes" id="UP001152888">
    <property type="component" value="Unassembled WGS sequence"/>
</dbReference>